<dbReference type="SUPFAM" id="SSF54106">
    <property type="entry name" value="LysM domain"/>
    <property type="match status" value="1"/>
</dbReference>
<organism evidence="4">
    <name type="scientific">uncultured Blastococcus sp</name>
    <dbReference type="NCBI Taxonomy" id="217144"/>
    <lineage>
        <taxon>Bacteria</taxon>
        <taxon>Bacillati</taxon>
        <taxon>Actinomycetota</taxon>
        <taxon>Actinomycetes</taxon>
        <taxon>Geodermatophilales</taxon>
        <taxon>Geodermatophilaceae</taxon>
        <taxon>Blastococcus</taxon>
        <taxon>environmental samples</taxon>
    </lineage>
</organism>
<dbReference type="Gene3D" id="3.10.350.10">
    <property type="entry name" value="LysM domain"/>
    <property type="match status" value="1"/>
</dbReference>
<name>A0A6J4HWT9_9ACTN</name>
<keyword evidence="2" id="KW-0472">Membrane</keyword>
<evidence type="ECO:0000259" key="3">
    <source>
        <dbReference type="PROSITE" id="PS51782"/>
    </source>
</evidence>
<feature type="compositionally biased region" description="Basic residues" evidence="1">
    <location>
        <begin position="88"/>
        <end position="98"/>
    </location>
</feature>
<dbReference type="PROSITE" id="PS51782">
    <property type="entry name" value="LYSM"/>
    <property type="match status" value="1"/>
</dbReference>
<reference evidence="4" key="1">
    <citation type="submission" date="2020-02" db="EMBL/GenBank/DDBJ databases">
        <authorList>
            <person name="Meier V. D."/>
        </authorList>
    </citation>
    <scope>NUCLEOTIDE SEQUENCE</scope>
    <source>
        <strain evidence="4">AVDCRST_MAG57</strain>
    </source>
</reference>
<dbReference type="InterPro" id="IPR018392">
    <property type="entry name" value="LysM"/>
</dbReference>
<proteinExistence type="predicted"/>
<sequence length="196" mass="21035">MGSAQQAVLEFDEEVRAPWRPRLVPELVELPDEGAAALRAPQQRRPTRPNPSRVGVCRPPAERRPVRRADPPSGGRDTGLQDVAGRPVRPRRPASARPIARRTRLTRRARRLAAVLLLTLGVALGSWVSSFADGSGEGDLRLAGVSSVVVEPGDTLWSIASSLDGEGDVRAVVDEIQELNGLDSAELAPGQTLQLP</sequence>
<feature type="domain" description="LysM" evidence="3">
    <location>
        <begin position="146"/>
        <end position="195"/>
    </location>
</feature>
<evidence type="ECO:0000256" key="2">
    <source>
        <dbReference type="SAM" id="Phobius"/>
    </source>
</evidence>
<dbReference type="Pfam" id="PF01476">
    <property type="entry name" value="LysM"/>
    <property type="match status" value="1"/>
</dbReference>
<keyword evidence="2" id="KW-1133">Transmembrane helix</keyword>
<dbReference type="InterPro" id="IPR036779">
    <property type="entry name" value="LysM_dom_sf"/>
</dbReference>
<keyword evidence="2" id="KW-0812">Transmembrane</keyword>
<dbReference type="CDD" id="cd00118">
    <property type="entry name" value="LysM"/>
    <property type="match status" value="1"/>
</dbReference>
<gene>
    <name evidence="4" type="ORF">AVDCRST_MAG57-1276</name>
</gene>
<dbReference type="SMART" id="SM00257">
    <property type="entry name" value="LysM"/>
    <property type="match status" value="1"/>
</dbReference>
<dbReference type="EMBL" id="CADCTI010000114">
    <property type="protein sequence ID" value="CAA9236060.1"/>
    <property type="molecule type" value="Genomic_DNA"/>
</dbReference>
<feature type="compositionally biased region" description="Basic and acidic residues" evidence="1">
    <location>
        <begin position="60"/>
        <end position="70"/>
    </location>
</feature>
<accession>A0A6J4HWT9</accession>
<feature type="transmembrane region" description="Helical" evidence="2">
    <location>
        <begin position="112"/>
        <end position="132"/>
    </location>
</feature>
<dbReference type="AlphaFoldDB" id="A0A6J4HWT9"/>
<feature type="region of interest" description="Disordered" evidence="1">
    <location>
        <begin position="34"/>
        <end position="98"/>
    </location>
</feature>
<protein>
    <recommendedName>
        <fullName evidence="3">LysM domain-containing protein</fullName>
    </recommendedName>
</protein>
<evidence type="ECO:0000313" key="4">
    <source>
        <dbReference type="EMBL" id="CAA9236060.1"/>
    </source>
</evidence>
<evidence type="ECO:0000256" key="1">
    <source>
        <dbReference type="SAM" id="MobiDB-lite"/>
    </source>
</evidence>
<feature type="compositionally biased region" description="Low complexity" evidence="1">
    <location>
        <begin position="35"/>
        <end position="44"/>
    </location>
</feature>